<dbReference type="SUPFAM" id="SSF57414">
    <property type="entry name" value="Hairpin loop containing domain-like"/>
    <property type="match status" value="1"/>
</dbReference>
<reference evidence="2" key="3">
    <citation type="submission" date="2023-05" db="EMBL/GenBank/DDBJ databases">
        <authorList>
            <person name="Smith C.H."/>
        </authorList>
    </citation>
    <scope>NUCLEOTIDE SEQUENCE</scope>
    <source>
        <strain evidence="2">CHS0354</strain>
        <tissue evidence="2">Mantle</tissue>
    </source>
</reference>
<gene>
    <name evidence="2" type="ORF">CHS0354_003252</name>
</gene>
<keyword evidence="3" id="KW-1185">Reference proteome</keyword>
<dbReference type="Proteomes" id="UP001195483">
    <property type="component" value="Unassembled WGS sequence"/>
</dbReference>
<accession>A0AAE0W3A3</accession>
<protein>
    <recommendedName>
        <fullName evidence="4">Apple domain-containing protein</fullName>
    </recommendedName>
</protein>
<proteinExistence type="predicted"/>
<evidence type="ECO:0000313" key="3">
    <source>
        <dbReference type="Proteomes" id="UP001195483"/>
    </source>
</evidence>
<name>A0AAE0W3A3_9BIVA</name>
<reference evidence="2" key="1">
    <citation type="journal article" date="2021" name="Genome Biol. Evol.">
        <title>A High-Quality Reference Genome for a Parasitic Bivalve with Doubly Uniparental Inheritance (Bivalvia: Unionida).</title>
        <authorList>
            <person name="Smith C.H."/>
        </authorList>
    </citation>
    <scope>NUCLEOTIDE SEQUENCE</scope>
    <source>
        <strain evidence="2">CHS0354</strain>
    </source>
</reference>
<dbReference type="AlphaFoldDB" id="A0AAE0W3A3"/>
<comment type="caution">
    <text evidence="2">The sequence shown here is derived from an EMBL/GenBank/DDBJ whole genome shotgun (WGS) entry which is preliminary data.</text>
</comment>
<evidence type="ECO:0000256" key="1">
    <source>
        <dbReference type="SAM" id="SignalP"/>
    </source>
</evidence>
<organism evidence="2 3">
    <name type="scientific">Potamilus streckersoni</name>
    <dbReference type="NCBI Taxonomy" id="2493646"/>
    <lineage>
        <taxon>Eukaryota</taxon>
        <taxon>Metazoa</taxon>
        <taxon>Spiralia</taxon>
        <taxon>Lophotrochozoa</taxon>
        <taxon>Mollusca</taxon>
        <taxon>Bivalvia</taxon>
        <taxon>Autobranchia</taxon>
        <taxon>Heteroconchia</taxon>
        <taxon>Palaeoheterodonta</taxon>
        <taxon>Unionida</taxon>
        <taxon>Unionoidea</taxon>
        <taxon>Unionidae</taxon>
        <taxon>Ambleminae</taxon>
        <taxon>Lampsilini</taxon>
        <taxon>Potamilus</taxon>
    </lineage>
</organism>
<feature type="signal peptide" evidence="1">
    <location>
        <begin position="1"/>
        <end position="20"/>
    </location>
</feature>
<feature type="non-terminal residue" evidence="2">
    <location>
        <position position="1"/>
    </location>
</feature>
<keyword evidence="1" id="KW-0732">Signal</keyword>
<evidence type="ECO:0008006" key="4">
    <source>
        <dbReference type="Google" id="ProtNLM"/>
    </source>
</evidence>
<evidence type="ECO:0000313" key="2">
    <source>
        <dbReference type="EMBL" id="KAK3598695.1"/>
    </source>
</evidence>
<feature type="chain" id="PRO_5041989469" description="Apple domain-containing protein" evidence="1">
    <location>
        <begin position="21"/>
        <end position="104"/>
    </location>
</feature>
<dbReference type="EMBL" id="JAEAOA010000266">
    <property type="protein sequence ID" value="KAK3598695.1"/>
    <property type="molecule type" value="Genomic_DNA"/>
</dbReference>
<sequence>MSRTCTSHLGVLLLITCSLGSDNSTSMSSSWKLDHDWENNIDTSITLWMKNDCRLIHCAMLCGQDPSCKSFFHHPSLQMCLGSKSYKRGLPASQTMQQGWKYYS</sequence>
<reference evidence="2" key="2">
    <citation type="journal article" date="2021" name="Genome Biol. Evol.">
        <title>Developing a high-quality reference genome for a parasitic bivalve with doubly uniparental inheritance (Bivalvia: Unionida).</title>
        <authorList>
            <person name="Smith C.H."/>
        </authorList>
    </citation>
    <scope>NUCLEOTIDE SEQUENCE</scope>
    <source>
        <strain evidence="2">CHS0354</strain>
        <tissue evidence="2">Mantle</tissue>
    </source>
</reference>